<dbReference type="SMART" id="SM00279">
    <property type="entry name" value="HhH2"/>
    <property type="match status" value="1"/>
</dbReference>
<dbReference type="NCBIfam" id="NF004397">
    <property type="entry name" value="PRK05755.1"/>
    <property type="match status" value="1"/>
</dbReference>
<evidence type="ECO:0000259" key="19">
    <source>
        <dbReference type="SMART" id="SM00482"/>
    </source>
</evidence>
<dbReference type="EMBL" id="PKKO01000005">
    <property type="protein sequence ID" value="PKY71799.1"/>
    <property type="molecule type" value="Genomic_DNA"/>
</dbReference>
<dbReference type="CDD" id="cd09898">
    <property type="entry name" value="H3TH_53EXO"/>
    <property type="match status" value="1"/>
</dbReference>
<dbReference type="GeneID" id="35867080"/>
<dbReference type="CDD" id="cd06140">
    <property type="entry name" value="DNA_polA_I_Bacillus_like_exo"/>
    <property type="match status" value="1"/>
</dbReference>
<dbReference type="PROSITE" id="PS00447">
    <property type="entry name" value="DNA_POLYMERASE_A"/>
    <property type="match status" value="1"/>
</dbReference>
<dbReference type="SUPFAM" id="SSF53098">
    <property type="entry name" value="Ribonuclease H-like"/>
    <property type="match status" value="1"/>
</dbReference>
<dbReference type="AlphaFoldDB" id="A0A2I1IL02"/>
<evidence type="ECO:0000256" key="15">
    <source>
        <dbReference type="ARBA" id="ARBA00053603"/>
    </source>
</evidence>
<dbReference type="Gene3D" id="1.10.150.20">
    <property type="entry name" value="5' to 3' exonuclease, C-terminal subdomain"/>
    <property type="match status" value="2"/>
</dbReference>
<dbReference type="PRINTS" id="PR00868">
    <property type="entry name" value="DNAPOLI"/>
</dbReference>
<keyword evidence="10 17" id="KW-0269">Exonuclease</keyword>
<dbReference type="Gene3D" id="1.20.1060.10">
    <property type="entry name" value="Taq DNA Polymerase, Chain T, domain 4"/>
    <property type="match status" value="1"/>
</dbReference>
<dbReference type="EC" id="2.7.7.7" evidence="2 16"/>
<evidence type="ECO:0000256" key="9">
    <source>
        <dbReference type="ARBA" id="ARBA00022801"/>
    </source>
</evidence>
<dbReference type="CDD" id="cd08637">
    <property type="entry name" value="DNA_pol_A_pol_I_C"/>
    <property type="match status" value="1"/>
</dbReference>
<evidence type="ECO:0000256" key="5">
    <source>
        <dbReference type="ARBA" id="ARBA00022695"/>
    </source>
</evidence>
<evidence type="ECO:0000256" key="6">
    <source>
        <dbReference type="ARBA" id="ARBA00022705"/>
    </source>
</evidence>
<dbReference type="NCBIfam" id="TIGR00593">
    <property type="entry name" value="pola"/>
    <property type="match status" value="1"/>
</dbReference>
<sequence>MTKQRLLLLDGHSVAFRAFFALPAENFQTDTGQYTNAIFGFTSMLVRMLEEIQPDFVAVAFDVSRTSFRTRKYKDYKAGRAKTPEEFKNQIPLIKEVLDAIGVRWFEKEDYEADDIVATLARMGRENGLQVLISSGDRDAFQLITDSVTVLYPGKSMSDLRRMTPEAVEEKYGLPPQRYPHLAALVGESADHLPGVPGVGPKTAAGWINKYDGLEGVLANADKIGGKRGQALREHVEDVRRNRELNQLVDDLDLHIELSELKLSPANTEEIARLFDSLEFNRLRLRVLEAINASGGSAAREAEVVAPTQMQISTPSELKGGVGAWLAELNEREPVGIAVRGSMRPGMGEAEEISLYQSGRALYLEPVDLNEEDARALAQWLESPTAPLVASDGKALAHALKGAGFALGRLASDVQLAAYLCKPDSRSYETSLLVDLYLNREGAETTSGQGTLPLPGQGDTLAKVARDIADLHLPLKGQLEQRNARELMEQMELPVQRLLAQMEDAGIAVDKGELSTQYESLSAEVEQLANDAYTAIGHEVNLSSPKQLQVVLFDELKMPKTRKTKTGYTTNAEALAELFAKTQHPFLEALLAHRDRIKLRQTVEGLRKAIQDDGRIHTTFQQTVAATGRLSSTDPNLQNVPARTQMGMAIRGAFVPGEEYDSLLTADYSQIEMRLMAHMSGDEALLEAFAEGEDIHATMAAMVFGVSQDAVTHSQRSQVKATSYGLAYGLSAYGLSRQLGIPVPEATKLRDRYFERFGGIHDYLESLVRAARKDGYTQTIMGRRRYLPDLTSSNRQRREMAERAALNAPIQGSAADIIKLAMLKVHTALAAEKLCSRVLLQVHDELVVEVAAGEGDTVAELIRQAMADPIKLDVALEVSEGRGKNWRDAAH</sequence>
<dbReference type="Gene3D" id="3.30.420.10">
    <property type="entry name" value="Ribonuclease H-like superfamily/Ribonuclease H"/>
    <property type="match status" value="1"/>
</dbReference>
<dbReference type="FunFam" id="1.10.150.20:FF:000003">
    <property type="entry name" value="DNA polymerase I"/>
    <property type="match status" value="1"/>
</dbReference>
<dbReference type="InterPro" id="IPR002298">
    <property type="entry name" value="DNA_polymerase_A"/>
</dbReference>
<comment type="function">
    <text evidence="15">In addition to polymerase activity, this DNA polymerase exhibits 3'-5' and 5'-3' exonuclease activity.</text>
</comment>
<protein>
    <recommendedName>
        <fullName evidence="3 16">DNA polymerase I</fullName>
        <ecNumber evidence="2 16">2.7.7.7</ecNumber>
    </recommendedName>
</protein>
<dbReference type="InterPro" id="IPR008918">
    <property type="entry name" value="HhH2"/>
</dbReference>
<dbReference type="InterPro" id="IPR001098">
    <property type="entry name" value="DNA-dir_DNA_pol_A_palm_dom"/>
</dbReference>
<dbReference type="GO" id="GO:0003677">
    <property type="term" value="F:DNA binding"/>
    <property type="evidence" value="ECO:0007669"/>
    <property type="project" value="UniProtKB-UniRule"/>
</dbReference>
<evidence type="ECO:0000256" key="1">
    <source>
        <dbReference type="ARBA" id="ARBA00007705"/>
    </source>
</evidence>
<dbReference type="InterPro" id="IPR002421">
    <property type="entry name" value="5-3_exonuclease"/>
</dbReference>
<dbReference type="GO" id="GO:0006302">
    <property type="term" value="P:double-strand break repair"/>
    <property type="evidence" value="ECO:0007669"/>
    <property type="project" value="TreeGrafter"/>
</dbReference>
<dbReference type="InterPro" id="IPR036397">
    <property type="entry name" value="RNaseH_sf"/>
</dbReference>
<dbReference type="SUPFAM" id="SSF47807">
    <property type="entry name" value="5' to 3' exonuclease, C-terminal subdomain"/>
    <property type="match status" value="1"/>
</dbReference>
<keyword evidence="13 17" id="KW-0234">DNA repair</keyword>
<dbReference type="InterPro" id="IPR036279">
    <property type="entry name" value="5-3_exonuclease_C_sf"/>
</dbReference>
<keyword evidence="5 17" id="KW-0548">Nucleotidyltransferase</keyword>
<evidence type="ECO:0000256" key="14">
    <source>
        <dbReference type="ARBA" id="ARBA00049244"/>
    </source>
</evidence>
<evidence type="ECO:0000256" key="7">
    <source>
        <dbReference type="ARBA" id="ARBA00022722"/>
    </source>
</evidence>
<dbReference type="STRING" id="33007.HMPREF3198_02272"/>
<keyword evidence="12 17" id="KW-0238">DNA-binding</keyword>
<gene>
    <name evidence="17" type="primary">polA</name>
    <name evidence="20" type="ORF">CYJ19_08750</name>
</gene>
<dbReference type="PANTHER" id="PTHR10133">
    <property type="entry name" value="DNA POLYMERASE I"/>
    <property type="match status" value="1"/>
</dbReference>
<proteinExistence type="inferred from homology"/>
<keyword evidence="7" id="KW-0540">Nuclease</keyword>
<reference evidence="20 21" key="1">
    <citation type="submission" date="2017-12" db="EMBL/GenBank/DDBJ databases">
        <title>Phylogenetic diversity of female urinary microbiome.</title>
        <authorList>
            <person name="Thomas-White K."/>
            <person name="Wolfe A.J."/>
        </authorList>
    </citation>
    <scope>NUCLEOTIDE SEQUENCE [LARGE SCALE GENOMIC DNA]</scope>
    <source>
        <strain evidence="20 21">UMB0402</strain>
    </source>
</reference>
<dbReference type="PANTHER" id="PTHR10133:SF27">
    <property type="entry name" value="DNA POLYMERASE NU"/>
    <property type="match status" value="1"/>
</dbReference>
<dbReference type="GO" id="GO:0003887">
    <property type="term" value="F:DNA-directed DNA polymerase activity"/>
    <property type="evidence" value="ECO:0007669"/>
    <property type="project" value="UniProtKB-UniRule"/>
</dbReference>
<dbReference type="SUPFAM" id="SSF56672">
    <property type="entry name" value="DNA/RNA polymerases"/>
    <property type="match status" value="1"/>
</dbReference>
<dbReference type="InterPro" id="IPR012337">
    <property type="entry name" value="RNaseH-like_sf"/>
</dbReference>
<keyword evidence="21" id="KW-1185">Reference proteome</keyword>
<keyword evidence="8 17" id="KW-0227">DNA damage</keyword>
<evidence type="ECO:0000313" key="21">
    <source>
        <dbReference type="Proteomes" id="UP000235122"/>
    </source>
</evidence>
<evidence type="ECO:0000256" key="16">
    <source>
        <dbReference type="NCBIfam" id="TIGR00593"/>
    </source>
</evidence>
<evidence type="ECO:0000256" key="12">
    <source>
        <dbReference type="ARBA" id="ARBA00023125"/>
    </source>
</evidence>
<dbReference type="InterPro" id="IPR019760">
    <property type="entry name" value="DNA-dir_DNA_pol_A_CS"/>
</dbReference>
<dbReference type="Pfam" id="PF01367">
    <property type="entry name" value="5_3_exonuc"/>
    <property type="match status" value="1"/>
</dbReference>
<comment type="similarity">
    <text evidence="1 17">Belongs to the DNA polymerase type-A family.</text>
</comment>
<keyword evidence="6 17" id="KW-0235">DNA replication</keyword>
<dbReference type="FunFam" id="1.10.150.20:FF:000002">
    <property type="entry name" value="DNA polymerase I"/>
    <property type="match status" value="1"/>
</dbReference>
<evidence type="ECO:0000256" key="2">
    <source>
        <dbReference type="ARBA" id="ARBA00012417"/>
    </source>
</evidence>
<dbReference type="RefSeq" id="WP_024331616.1">
    <property type="nucleotide sequence ID" value="NZ_JASOXK010000009.1"/>
</dbReference>
<dbReference type="Gene3D" id="3.30.70.370">
    <property type="match status" value="1"/>
</dbReference>
<dbReference type="CDD" id="cd09859">
    <property type="entry name" value="PIN_53EXO"/>
    <property type="match status" value="1"/>
</dbReference>
<evidence type="ECO:0000256" key="4">
    <source>
        <dbReference type="ARBA" id="ARBA00022679"/>
    </source>
</evidence>
<dbReference type="SMART" id="SM00482">
    <property type="entry name" value="POLAc"/>
    <property type="match status" value="1"/>
</dbReference>
<keyword evidence="9 17" id="KW-0378">Hydrolase</keyword>
<dbReference type="InterPro" id="IPR020045">
    <property type="entry name" value="DNA_polI_H3TH"/>
</dbReference>
<feature type="domain" description="5'-3' exonuclease" evidence="18">
    <location>
        <begin position="4"/>
        <end position="264"/>
    </location>
</feature>
<dbReference type="Proteomes" id="UP000235122">
    <property type="component" value="Unassembled WGS sequence"/>
</dbReference>
<evidence type="ECO:0000256" key="17">
    <source>
        <dbReference type="RuleBase" id="RU004460"/>
    </source>
</evidence>
<dbReference type="InterPro" id="IPR029060">
    <property type="entry name" value="PIN-like_dom_sf"/>
</dbReference>
<dbReference type="Gene3D" id="3.40.50.1010">
    <property type="entry name" value="5'-nuclease"/>
    <property type="match status" value="1"/>
</dbReference>
<comment type="catalytic activity">
    <reaction evidence="14 17">
        <text>DNA(n) + a 2'-deoxyribonucleoside 5'-triphosphate = DNA(n+1) + diphosphate</text>
        <dbReference type="Rhea" id="RHEA:22508"/>
        <dbReference type="Rhea" id="RHEA-COMP:17339"/>
        <dbReference type="Rhea" id="RHEA-COMP:17340"/>
        <dbReference type="ChEBI" id="CHEBI:33019"/>
        <dbReference type="ChEBI" id="CHEBI:61560"/>
        <dbReference type="ChEBI" id="CHEBI:173112"/>
        <dbReference type="EC" id="2.7.7.7"/>
    </reaction>
</comment>
<evidence type="ECO:0000259" key="18">
    <source>
        <dbReference type="SMART" id="SM00475"/>
    </source>
</evidence>
<evidence type="ECO:0000256" key="13">
    <source>
        <dbReference type="ARBA" id="ARBA00023204"/>
    </source>
</evidence>
<evidence type="ECO:0000256" key="11">
    <source>
        <dbReference type="ARBA" id="ARBA00022932"/>
    </source>
</evidence>
<dbReference type="SUPFAM" id="SSF88723">
    <property type="entry name" value="PIN domain-like"/>
    <property type="match status" value="1"/>
</dbReference>
<comment type="function">
    <text evidence="17">In addition to polymerase activity, this DNA polymerase exhibits 5'-3' exonuclease activity.</text>
</comment>
<evidence type="ECO:0000256" key="8">
    <source>
        <dbReference type="ARBA" id="ARBA00022763"/>
    </source>
</evidence>
<keyword evidence="11 17" id="KW-0239">DNA-directed DNA polymerase</keyword>
<organism evidence="20 21">
    <name type="scientific">Winkia neuii</name>
    <dbReference type="NCBI Taxonomy" id="33007"/>
    <lineage>
        <taxon>Bacteria</taxon>
        <taxon>Bacillati</taxon>
        <taxon>Actinomycetota</taxon>
        <taxon>Actinomycetes</taxon>
        <taxon>Actinomycetales</taxon>
        <taxon>Actinomycetaceae</taxon>
        <taxon>Winkia</taxon>
    </lineage>
</organism>
<dbReference type="GO" id="GO:0008409">
    <property type="term" value="F:5'-3' exonuclease activity"/>
    <property type="evidence" value="ECO:0007669"/>
    <property type="project" value="UniProtKB-UniRule"/>
</dbReference>
<dbReference type="FunFam" id="1.20.1060.10:FF:000001">
    <property type="entry name" value="DNA polymerase I"/>
    <property type="match status" value="1"/>
</dbReference>
<comment type="caution">
    <text evidence="20">The sequence shown here is derived from an EMBL/GenBank/DDBJ whole genome shotgun (WGS) entry which is preliminary data.</text>
</comment>
<feature type="domain" description="DNA-directed DNA polymerase family A palm" evidence="19">
    <location>
        <begin position="647"/>
        <end position="854"/>
    </location>
</feature>
<dbReference type="GO" id="GO:0006261">
    <property type="term" value="P:DNA-templated DNA replication"/>
    <property type="evidence" value="ECO:0007669"/>
    <property type="project" value="UniProtKB-UniRule"/>
</dbReference>
<dbReference type="Pfam" id="PF00476">
    <property type="entry name" value="DNA_pol_A"/>
    <property type="match status" value="1"/>
</dbReference>
<name>A0A2I1IL02_9ACTO</name>
<evidence type="ECO:0000256" key="3">
    <source>
        <dbReference type="ARBA" id="ARBA00020311"/>
    </source>
</evidence>
<keyword evidence="4 17" id="KW-0808">Transferase</keyword>
<evidence type="ECO:0000313" key="20">
    <source>
        <dbReference type="EMBL" id="PKY71799.1"/>
    </source>
</evidence>
<dbReference type="InterPro" id="IPR020046">
    <property type="entry name" value="5-3_exonucl_a-hlix_arch_N"/>
</dbReference>
<dbReference type="InterPro" id="IPR018320">
    <property type="entry name" value="DNA_polymerase_1"/>
</dbReference>
<dbReference type="InterPro" id="IPR043502">
    <property type="entry name" value="DNA/RNA_pol_sf"/>
</dbReference>
<dbReference type="Pfam" id="PF02739">
    <property type="entry name" value="5_3_exonuc_N"/>
    <property type="match status" value="1"/>
</dbReference>
<accession>A0A2I1IL02</accession>
<dbReference type="FunFam" id="3.40.50.1010:FF:000001">
    <property type="entry name" value="DNA polymerase I"/>
    <property type="match status" value="1"/>
</dbReference>
<evidence type="ECO:0000256" key="10">
    <source>
        <dbReference type="ARBA" id="ARBA00022839"/>
    </source>
</evidence>
<dbReference type="SMART" id="SM00475">
    <property type="entry name" value="53EXOc"/>
    <property type="match status" value="1"/>
</dbReference>